<dbReference type="Proteomes" id="UP001278738">
    <property type="component" value="Unassembled WGS sequence"/>
</dbReference>
<dbReference type="Proteomes" id="UP001270053">
    <property type="component" value="Unassembled WGS sequence"/>
</dbReference>
<evidence type="ECO:0000313" key="2">
    <source>
        <dbReference type="EMBL" id="MDX6184084.1"/>
    </source>
</evidence>
<dbReference type="EMBL" id="JAWXVH010000018">
    <property type="protein sequence ID" value="MDX6187678.1"/>
    <property type="molecule type" value="Genomic_DNA"/>
</dbReference>
<reference evidence="3 5" key="1">
    <citation type="submission" date="2023-11" db="EMBL/GenBank/DDBJ databases">
        <title>Unpublished Manusciprt.</title>
        <authorList>
            <person name="Saticioglu I.B."/>
            <person name="Ay H."/>
            <person name="Ajmi N."/>
            <person name="Altun S."/>
            <person name="Duman M."/>
        </authorList>
    </citation>
    <scope>NUCLEOTIDE SEQUENCE</scope>
    <source>
        <strain evidence="2 5">Fl-33</strain>
        <strain evidence="3">Fl-77</strain>
    </source>
</reference>
<feature type="region of interest" description="Disordered" evidence="1">
    <location>
        <begin position="170"/>
        <end position="205"/>
    </location>
</feature>
<organism evidence="3 4">
    <name type="scientific">Flavobacterium flavipigmentatum</name>
    <dbReference type="NCBI Taxonomy" id="2893884"/>
    <lineage>
        <taxon>Bacteria</taxon>
        <taxon>Pseudomonadati</taxon>
        <taxon>Bacteroidota</taxon>
        <taxon>Flavobacteriia</taxon>
        <taxon>Flavobacteriales</taxon>
        <taxon>Flavobacteriaceae</taxon>
        <taxon>Flavobacterium</taxon>
    </lineage>
</organism>
<evidence type="ECO:0000313" key="4">
    <source>
        <dbReference type="Proteomes" id="UP001270053"/>
    </source>
</evidence>
<keyword evidence="5" id="KW-1185">Reference proteome</keyword>
<evidence type="ECO:0000256" key="1">
    <source>
        <dbReference type="SAM" id="MobiDB-lite"/>
    </source>
</evidence>
<sequence>MKKTILLTFLLFSNWYYLYAQSLRGNCHEDRQGTSSYFTQVDIDATFSFYAKNNSVYIKCSNLKMNVPSNTIYNAYGQHYTKSDLGISQWPQNQKPWSMTINVSGSYRGGNFNKDIFCNVNFTCDEFSIEGIDADKVDLSSFRITSISNFRYNQGGDPQLEEIIKKLNQKKEQQKSTNTNLQNQGSSNNPLGTSQTIPLTSSESNNYAQTTKKEIYTQAAANIAGNLLEEMNTNYEKKRHDLMQNISKRYLMNMI</sequence>
<dbReference type="AlphaFoldDB" id="A0AAJ2VYY1"/>
<name>A0AAJ2VYY1_9FLAO</name>
<evidence type="ECO:0000313" key="3">
    <source>
        <dbReference type="EMBL" id="MDX6187678.1"/>
    </source>
</evidence>
<comment type="caution">
    <text evidence="3">The sequence shown here is derived from an EMBL/GenBank/DDBJ whole genome shotgun (WGS) entry which is preliminary data.</text>
</comment>
<evidence type="ECO:0000313" key="5">
    <source>
        <dbReference type="Proteomes" id="UP001278738"/>
    </source>
</evidence>
<protein>
    <submittedName>
        <fullName evidence="3">Uncharacterized protein</fullName>
    </submittedName>
</protein>
<feature type="compositionally biased region" description="Polar residues" evidence="1">
    <location>
        <begin position="175"/>
        <end position="205"/>
    </location>
</feature>
<dbReference type="RefSeq" id="WP_229975189.1">
    <property type="nucleotide sequence ID" value="NZ_CP087133.1"/>
</dbReference>
<accession>A0AAJ2VYY1</accession>
<dbReference type="EMBL" id="JAWXVG010000016">
    <property type="protein sequence ID" value="MDX6184084.1"/>
    <property type="molecule type" value="Genomic_DNA"/>
</dbReference>
<proteinExistence type="predicted"/>
<gene>
    <name evidence="2" type="ORF">SGQ18_18155</name>
    <name evidence="3" type="ORF">SGQ44_18125</name>
</gene>